<dbReference type="EMBL" id="CAJNOE010000529">
    <property type="protein sequence ID" value="CAF1257958.1"/>
    <property type="molecule type" value="Genomic_DNA"/>
</dbReference>
<dbReference type="SUPFAM" id="SSF141571">
    <property type="entry name" value="Pentapeptide repeat-like"/>
    <property type="match status" value="1"/>
</dbReference>
<reference evidence="2" key="1">
    <citation type="submission" date="2021-02" db="EMBL/GenBank/DDBJ databases">
        <authorList>
            <person name="Nowell W R."/>
        </authorList>
    </citation>
    <scope>NUCLEOTIDE SEQUENCE</scope>
</reference>
<sequence>MKLSLKSRQTSSNDFDFPSEKIGGHCVKISKLLLAALPSVVFGVFTIIFTIQQNSTANKNRQQDQRQSDELSIRSTFENYIDDISKLLLDTKFNRSNPEHLLHIRVKTLTVLRNVDAHRKRDIVLFLYESRLLRSDVMPNERLSLKDADLNGLEFIGSSTVSIQLDYLYLPDVYLSNGIFEWCTLDYAVFDNASMSNMKLINSSIWNTSFRGIHAPDATMGDLIFYNNSFIGATLVRTSFIGGIVWLEKVDLTNVDLLGSHDSQGKLIHYDFTSQDQIIRFNTRFADGSFDDIDSSELIFDGGAELGVSFISVYREIF</sequence>
<keyword evidence="1" id="KW-0812">Transmembrane</keyword>
<evidence type="ECO:0000313" key="2">
    <source>
        <dbReference type="EMBL" id="CAF1257958.1"/>
    </source>
</evidence>
<dbReference type="Gene3D" id="2.160.20.80">
    <property type="entry name" value="E3 ubiquitin-protein ligase SopA"/>
    <property type="match status" value="1"/>
</dbReference>
<gene>
    <name evidence="2" type="ORF">IZO911_LOCUS31723</name>
</gene>
<protein>
    <recommendedName>
        <fullName evidence="4">Pentapeptide repeat-containing protein</fullName>
    </recommendedName>
</protein>
<comment type="caution">
    <text evidence="2">The sequence shown here is derived from an EMBL/GenBank/DDBJ whole genome shotgun (WGS) entry which is preliminary data.</text>
</comment>
<dbReference type="Proteomes" id="UP000663860">
    <property type="component" value="Unassembled WGS sequence"/>
</dbReference>
<accession>A0A815ADI1</accession>
<evidence type="ECO:0000313" key="3">
    <source>
        <dbReference type="Proteomes" id="UP000663860"/>
    </source>
</evidence>
<organism evidence="2 3">
    <name type="scientific">Adineta steineri</name>
    <dbReference type="NCBI Taxonomy" id="433720"/>
    <lineage>
        <taxon>Eukaryota</taxon>
        <taxon>Metazoa</taxon>
        <taxon>Spiralia</taxon>
        <taxon>Gnathifera</taxon>
        <taxon>Rotifera</taxon>
        <taxon>Eurotatoria</taxon>
        <taxon>Bdelloidea</taxon>
        <taxon>Adinetida</taxon>
        <taxon>Adinetidae</taxon>
        <taxon>Adineta</taxon>
    </lineage>
</organism>
<proteinExistence type="predicted"/>
<name>A0A815ADI1_9BILA</name>
<keyword evidence="1" id="KW-1133">Transmembrane helix</keyword>
<evidence type="ECO:0000256" key="1">
    <source>
        <dbReference type="SAM" id="Phobius"/>
    </source>
</evidence>
<dbReference type="AlphaFoldDB" id="A0A815ADI1"/>
<evidence type="ECO:0008006" key="4">
    <source>
        <dbReference type="Google" id="ProtNLM"/>
    </source>
</evidence>
<feature type="transmembrane region" description="Helical" evidence="1">
    <location>
        <begin position="32"/>
        <end position="51"/>
    </location>
</feature>
<keyword evidence="1" id="KW-0472">Membrane</keyword>